<dbReference type="Pfam" id="PF05369">
    <property type="entry name" value="MtmB"/>
    <property type="match status" value="1"/>
</dbReference>
<name>X1J0Q0_9ZZZZ</name>
<dbReference type="SUPFAM" id="SSF75098">
    <property type="entry name" value="Monomethylamine methyltransferase MtmB"/>
    <property type="match status" value="1"/>
</dbReference>
<organism evidence="1">
    <name type="scientific">marine sediment metagenome</name>
    <dbReference type="NCBI Taxonomy" id="412755"/>
    <lineage>
        <taxon>unclassified sequences</taxon>
        <taxon>metagenomes</taxon>
        <taxon>ecological metagenomes</taxon>
    </lineage>
</organism>
<evidence type="ECO:0000313" key="1">
    <source>
        <dbReference type="EMBL" id="GAH87527.1"/>
    </source>
</evidence>
<dbReference type="InterPro" id="IPR036655">
    <property type="entry name" value="MtmB_sf"/>
</dbReference>
<proteinExistence type="predicted"/>
<reference evidence="1" key="1">
    <citation type="journal article" date="2014" name="Front. Microbiol.">
        <title>High frequency of phylogenetically diverse reductive dehalogenase-homologous genes in deep subseafloor sedimentary metagenomes.</title>
        <authorList>
            <person name="Kawai M."/>
            <person name="Futagami T."/>
            <person name="Toyoda A."/>
            <person name="Takaki Y."/>
            <person name="Nishi S."/>
            <person name="Hori S."/>
            <person name="Arai W."/>
            <person name="Tsubouchi T."/>
            <person name="Morono Y."/>
            <person name="Uchiyama I."/>
            <person name="Ito T."/>
            <person name="Fujiyama A."/>
            <person name="Inagaki F."/>
            <person name="Takami H."/>
        </authorList>
    </citation>
    <scope>NUCLEOTIDE SEQUENCE</scope>
    <source>
        <strain evidence="1">Expedition CK06-06</strain>
    </source>
</reference>
<accession>X1J0Q0</accession>
<gene>
    <name evidence="1" type="ORF">S03H2_56402</name>
</gene>
<dbReference type="InterPro" id="IPR008031">
    <property type="entry name" value="MtmB_MeTrfase"/>
</dbReference>
<dbReference type="GO" id="GO:0008168">
    <property type="term" value="F:methyltransferase activity"/>
    <property type="evidence" value="ECO:0007669"/>
    <property type="project" value="InterPro"/>
</dbReference>
<protein>
    <submittedName>
        <fullName evidence="1">Uncharacterized protein</fullName>
    </submittedName>
</protein>
<dbReference type="GO" id="GO:0032259">
    <property type="term" value="P:methylation"/>
    <property type="evidence" value="ECO:0007669"/>
    <property type="project" value="InterPro"/>
</dbReference>
<dbReference type="AlphaFoldDB" id="X1J0Q0"/>
<sequence length="83" mass="9615">ITPMEPLWASEVAHAVIGVKRTEANEIVNRLLPKYENNLDNPPKGKKYQECYNIETLEPSREFIGLYGRIKKELTGYGLKFKY</sequence>
<feature type="non-terminal residue" evidence="1">
    <location>
        <position position="1"/>
    </location>
</feature>
<dbReference type="Gene3D" id="3.20.20.460">
    <property type="entry name" value="Monomethylamine methyltransferase MtmB"/>
    <property type="match status" value="1"/>
</dbReference>
<dbReference type="EMBL" id="BARU01036071">
    <property type="protein sequence ID" value="GAH87527.1"/>
    <property type="molecule type" value="Genomic_DNA"/>
</dbReference>
<comment type="caution">
    <text evidence="1">The sequence shown here is derived from an EMBL/GenBank/DDBJ whole genome shotgun (WGS) entry which is preliminary data.</text>
</comment>